<feature type="transmembrane region" description="Helical" evidence="7">
    <location>
        <begin position="803"/>
        <end position="822"/>
    </location>
</feature>
<comment type="caution">
    <text evidence="9">The sequence shown here is derived from an EMBL/GenBank/DDBJ whole genome shotgun (WGS) entry which is preliminary data.</text>
</comment>
<dbReference type="InterPro" id="IPR050654">
    <property type="entry name" value="AChE-related_enzymes"/>
</dbReference>
<evidence type="ECO:0000256" key="4">
    <source>
        <dbReference type="ARBA" id="ARBA00023180"/>
    </source>
</evidence>
<feature type="region of interest" description="Disordered" evidence="6">
    <location>
        <begin position="1"/>
        <end position="25"/>
    </location>
</feature>
<keyword evidence="7" id="KW-0812">Transmembrane</keyword>
<protein>
    <recommendedName>
        <fullName evidence="5">Serine/threonine-protein phosphatase</fullName>
        <ecNumber evidence="5">3.1.3.16</ecNumber>
    </recommendedName>
</protein>
<keyword evidence="2" id="KW-0719">Serine esterase</keyword>
<feature type="compositionally biased region" description="Basic and acidic residues" evidence="6">
    <location>
        <begin position="1"/>
        <end position="17"/>
    </location>
</feature>
<dbReference type="Pfam" id="PF00135">
    <property type="entry name" value="COesterase"/>
    <property type="match status" value="1"/>
</dbReference>
<accession>A0A9Q0M3N5</accession>
<keyword evidence="10" id="KW-1185">Reference proteome</keyword>
<dbReference type="GO" id="GO:0005615">
    <property type="term" value="C:extracellular space"/>
    <property type="evidence" value="ECO:0007669"/>
    <property type="project" value="TreeGrafter"/>
</dbReference>
<dbReference type="GO" id="GO:0004722">
    <property type="term" value="F:protein serine/threonine phosphatase activity"/>
    <property type="evidence" value="ECO:0007669"/>
    <property type="project" value="UniProtKB-EC"/>
</dbReference>
<sequence length="1360" mass="155642">MAHKSVDSLSKKLENKTESNQSIKCEKDQNSIGYFPSSVNIIAAKESNDPKPNIGQMTQGDTDQFQNPPDLCCVSFFCGIHRRLALVPYHLNDKGLFLPYCFFTPDNYILGNMIQQLMDQLFDVPNVKFSNIELTKVDRIQLPKNETFISRYFFKVEVSNLKNTSNIQCICQTYHKIPISWLTYDEVCSGSIKIAGPEPIKTFDNFEINQSTIPQLTFQEFSVQDILQPFISNETTLTTKFFKCSGLNMLQIESILNEFIIHCYPSLEMSVWSFDTFLRKKMNVTNLSESMINKYFRSFKLRKEMKLSFLSFIELFQGLTIFAMKSSTRCDHLECSLARHEYMFRYYSSGPKNDLILRDDLCQFFIDECGKESNETVKKNISSLKISSIESKYKLCLNTNNGINLQDFLTMIRSEFPLKSFFIKSLELDLKWNSIYIDNLFKEQQAKVLGMAPILVARRTVGHEIRCDSCAYSKFYLSTHFISLTEFGEVRDINKLEADYNHIPLEEFKSDLCETDIYVLANDLVDRIKRFAMAIFSTEELVTDGTENNVANWFFAEKSETISFLKMIANKAEEIFTNEARLINIQSPCIIFGDIHGNLADLLGFAQNIWKTSPFVNQSKYLFLGDYVDRGSYGVEVVILLFCMKILAPNNFFLLRGNHEVREIQEQFSFHRECCTRFDSDVWEIINMTFDRLPLAAIVDGALYCAHGGIPASVNSIEPIRSIPSPLDNPIVQSPEAWEIFWNDPVSEEEFSKLSEFEQNFANESNGFARNTKRGTAYLFSEKATLQFLNCNKIDFILRGHELLIITFEVGLLIIVLGIFVFKDKNDPRYAPIVVLPAGRVKGIVQETDPGVQVYLYQGIRFGRAGRFQKPIPIESWPGVYHATHPRNNCPLIDFDNPDSRFKGYLTHNYDEDCLFLNVWRPISDGKIRAVMVYIYGGGFTTGSIFKKSHDARYIATRGNHDQLLSFSEHNFSFRLKGDVIVVSMNYRLGPFGFFYSGNDMPGNQGLYDQILALEWVQKNIAYFGGDPTKVTIFGNSAGSNSVGALLLSPLTKGLFRRAILQSGVQMHSLNFNDAEKLTIQFADQVNCSTNDTIKSIIQCIRRQPVDQLLEASQRMGNPFNPIFGDQVMPLSTKEALNTGKFYSNIDLMFGIVNDEGPGMTYFQFAELRQNETLTIDMAKEMVLQLFANKSYATQAAELYTKDLDEPNQDELRKVVGNAFGDANIGCPVILFGEQFARINPKNHYYSWRLMQTAGKHVMGACIQDWMGVCHADELFYLFMIPEQKTESEKKLSKDMIQAWTQFATNATIAPIDGNVQWKTAFADNRFQTRFMALDSNNYRMVDGMYIKTCDSFWRTKIFV</sequence>
<evidence type="ECO:0000259" key="8">
    <source>
        <dbReference type="PROSITE" id="PS00125"/>
    </source>
</evidence>
<evidence type="ECO:0000256" key="7">
    <source>
        <dbReference type="SAM" id="Phobius"/>
    </source>
</evidence>
<evidence type="ECO:0000256" key="3">
    <source>
        <dbReference type="ARBA" id="ARBA00022801"/>
    </source>
</evidence>
<feature type="domain" description="Serine/threonine specific protein phosphatases" evidence="8">
    <location>
        <begin position="655"/>
        <end position="660"/>
    </location>
</feature>
<name>A0A9Q0M3N5_BLOTA</name>
<evidence type="ECO:0000256" key="5">
    <source>
        <dbReference type="RuleBase" id="RU004273"/>
    </source>
</evidence>
<evidence type="ECO:0000256" key="1">
    <source>
        <dbReference type="ARBA" id="ARBA00005964"/>
    </source>
</evidence>
<dbReference type="GO" id="GO:0005886">
    <property type="term" value="C:plasma membrane"/>
    <property type="evidence" value="ECO:0007669"/>
    <property type="project" value="TreeGrafter"/>
</dbReference>
<dbReference type="InterPro" id="IPR029052">
    <property type="entry name" value="Metallo-depent_PP-like"/>
</dbReference>
<evidence type="ECO:0000256" key="2">
    <source>
        <dbReference type="ARBA" id="ARBA00022487"/>
    </source>
</evidence>
<dbReference type="Pfam" id="PF00149">
    <property type="entry name" value="Metallophos"/>
    <property type="match status" value="1"/>
</dbReference>
<dbReference type="InterPro" id="IPR004843">
    <property type="entry name" value="Calcineurin-like_PHP"/>
</dbReference>
<gene>
    <name evidence="9" type="ORF">RDWZM_009426</name>
</gene>
<dbReference type="EMBL" id="JAPWDV010000003">
    <property type="protein sequence ID" value="KAJ6218269.1"/>
    <property type="molecule type" value="Genomic_DNA"/>
</dbReference>
<dbReference type="InterPro" id="IPR029058">
    <property type="entry name" value="AB_hydrolase_fold"/>
</dbReference>
<evidence type="ECO:0000313" key="9">
    <source>
        <dbReference type="EMBL" id="KAJ6218269.1"/>
    </source>
</evidence>
<comment type="catalytic activity">
    <reaction evidence="5">
        <text>O-phospho-L-threonyl-[protein] + H2O = L-threonyl-[protein] + phosphate</text>
        <dbReference type="Rhea" id="RHEA:47004"/>
        <dbReference type="Rhea" id="RHEA-COMP:11060"/>
        <dbReference type="Rhea" id="RHEA-COMP:11605"/>
        <dbReference type="ChEBI" id="CHEBI:15377"/>
        <dbReference type="ChEBI" id="CHEBI:30013"/>
        <dbReference type="ChEBI" id="CHEBI:43474"/>
        <dbReference type="ChEBI" id="CHEBI:61977"/>
        <dbReference type="EC" id="3.1.3.16"/>
    </reaction>
</comment>
<comment type="similarity">
    <text evidence="1">Belongs to the type-B carboxylesterase/lipase family.</text>
</comment>
<proteinExistence type="inferred from homology"/>
<evidence type="ECO:0000313" key="10">
    <source>
        <dbReference type="Proteomes" id="UP001142055"/>
    </source>
</evidence>
<keyword evidence="7" id="KW-1133">Transmembrane helix</keyword>
<dbReference type="InterPro" id="IPR019819">
    <property type="entry name" value="Carboxylesterase_B_CS"/>
</dbReference>
<dbReference type="InterPro" id="IPR019826">
    <property type="entry name" value="Carboxylesterase_B_AS"/>
</dbReference>
<keyword evidence="7" id="KW-0472">Membrane</keyword>
<dbReference type="Gene3D" id="3.60.21.10">
    <property type="match status" value="1"/>
</dbReference>
<dbReference type="GO" id="GO:0019695">
    <property type="term" value="P:choline metabolic process"/>
    <property type="evidence" value="ECO:0007669"/>
    <property type="project" value="TreeGrafter"/>
</dbReference>
<dbReference type="PANTHER" id="PTHR43918">
    <property type="entry name" value="ACETYLCHOLINESTERASE"/>
    <property type="match status" value="1"/>
</dbReference>
<organism evidence="9 10">
    <name type="scientific">Blomia tropicalis</name>
    <name type="common">Mite</name>
    <dbReference type="NCBI Taxonomy" id="40697"/>
    <lineage>
        <taxon>Eukaryota</taxon>
        <taxon>Metazoa</taxon>
        <taxon>Ecdysozoa</taxon>
        <taxon>Arthropoda</taxon>
        <taxon>Chelicerata</taxon>
        <taxon>Arachnida</taxon>
        <taxon>Acari</taxon>
        <taxon>Acariformes</taxon>
        <taxon>Sarcoptiformes</taxon>
        <taxon>Astigmata</taxon>
        <taxon>Glycyphagoidea</taxon>
        <taxon>Echimyopodidae</taxon>
        <taxon>Blomia</taxon>
    </lineage>
</organism>
<dbReference type="InterPro" id="IPR002018">
    <property type="entry name" value="CarbesteraseB"/>
</dbReference>
<dbReference type="SUPFAM" id="SSF56300">
    <property type="entry name" value="Metallo-dependent phosphatases"/>
    <property type="match status" value="1"/>
</dbReference>
<dbReference type="PROSITE" id="PS00125">
    <property type="entry name" value="SER_THR_PHOSPHATASE"/>
    <property type="match status" value="1"/>
</dbReference>
<dbReference type="GO" id="GO:0006581">
    <property type="term" value="P:acetylcholine catabolic process"/>
    <property type="evidence" value="ECO:0007669"/>
    <property type="project" value="TreeGrafter"/>
</dbReference>
<dbReference type="PRINTS" id="PR00114">
    <property type="entry name" value="STPHPHTASE"/>
</dbReference>
<evidence type="ECO:0000256" key="6">
    <source>
        <dbReference type="SAM" id="MobiDB-lite"/>
    </source>
</evidence>
<dbReference type="SUPFAM" id="SSF53474">
    <property type="entry name" value="alpha/beta-Hydrolases"/>
    <property type="match status" value="1"/>
</dbReference>
<keyword evidence="4" id="KW-0325">Glycoprotein</keyword>
<dbReference type="Proteomes" id="UP001142055">
    <property type="component" value="Chromosome 3"/>
</dbReference>
<dbReference type="GO" id="GO:0003990">
    <property type="term" value="F:acetylcholinesterase activity"/>
    <property type="evidence" value="ECO:0007669"/>
    <property type="project" value="TreeGrafter"/>
</dbReference>
<keyword evidence="3 5" id="KW-0378">Hydrolase</keyword>
<dbReference type="InterPro" id="IPR006186">
    <property type="entry name" value="Ser/Thr-sp_prot-phosphatase"/>
</dbReference>
<dbReference type="Gene3D" id="3.40.50.1820">
    <property type="entry name" value="alpha/beta hydrolase"/>
    <property type="match status" value="1"/>
</dbReference>
<dbReference type="SMART" id="SM00156">
    <property type="entry name" value="PP2Ac"/>
    <property type="match status" value="1"/>
</dbReference>
<dbReference type="PROSITE" id="PS00941">
    <property type="entry name" value="CARBOXYLESTERASE_B_2"/>
    <property type="match status" value="1"/>
</dbReference>
<dbReference type="PANTHER" id="PTHR43918:SF4">
    <property type="entry name" value="CARBOXYLIC ESTER HYDROLASE"/>
    <property type="match status" value="1"/>
</dbReference>
<comment type="similarity">
    <text evidence="5">Belongs to the PPP phosphatase family.</text>
</comment>
<reference evidence="9" key="1">
    <citation type="submission" date="2022-12" db="EMBL/GenBank/DDBJ databases">
        <title>Genome assemblies of Blomia tropicalis.</title>
        <authorList>
            <person name="Cui Y."/>
        </authorList>
    </citation>
    <scope>NUCLEOTIDE SEQUENCE</scope>
    <source>
        <tissue evidence="9">Adult mites</tissue>
    </source>
</reference>
<dbReference type="EC" id="3.1.3.16" evidence="5"/>
<dbReference type="PROSITE" id="PS00122">
    <property type="entry name" value="CARBOXYLESTERASE_B_1"/>
    <property type="match status" value="1"/>
</dbReference>